<evidence type="ECO:0000313" key="4">
    <source>
        <dbReference type="Proteomes" id="UP000008909"/>
    </source>
</evidence>
<reference key="2">
    <citation type="submission" date="2011-10" db="EMBL/GenBank/DDBJ databases">
        <title>The genome and transcriptome sequence of Clonorchis sinensis provide insights into the carcinogenic liver fluke.</title>
        <authorList>
            <person name="Wang X."/>
            <person name="Huang Y."/>
            <person name="Chen W."/>
            <person name="Liu H."/>
            <person name="Guo L."/>
            <person name="Chen Y."/>
            <person name="Luo F."/>
            <person name="Zhou W."/>
            <person name="Sun J."/>
            <person name="Mao Q."/>
            <person name="Liang P."/>
            <person name="Zhou C."/>
            <person name="Tian Y."/>
            <person name="Men J."/>
            <person name="Lv X."/>
            <person name="Huang L."/>
            <person name="Zhou J."/>
            <person name="Hu Y."/>
            <person name="Li R."/>
            <person name="Zhang F."/>
            <person name="Lei H."/>
            <person name="Li X."/>
            <person name="Hu X."/>
            <person name="Liang C."/>
            <person name="Xu J."/>
            <person name="Wu Z."/>
            <person name="Yu X."/>
        </authorList>
    </citation>
    <scope>NUCLEOTIDE SEQUENCE</scope>
    <source>
        <strain>Henan</strain>
    </source>
</reference>
<dbReference type="GO" id="GO:0030527">
    <property type="term" value="F:structural constituent of chromatin"/>
    <property type="evidence" value="ECO:0007669"/>
    <property type="project" value="InterPro"/>
</dbReference>
<dbReference type="SUPFAM" id="SSF47113">
    <property type="entry name" value="Histone-fold"/>
    <property type="match status" value="1"/>
</dbReference>
<dbReference type="GO" id="GO:0000786">
    <property type="term" value="C:nucleosome"/>
    <property type="evidence" value="ECO:0007669"/>
    <property type="project" value="InterPro"/>
</dbReference>
<evidence type="ECO:0000259" key="2">
    <source>
        <dbReference type="Pfam" id="PF00125"/>
    </source>
</evidence>
<dbReference type="PRINTS" id="PR00622">
    <property type="entry name" value="HISTONEH3"/>
</dbReference>
<dbReference type="EMBL" id="DF142830">
    <property type="protein sequence ID" value="GAA39772.2"/>
    <property type="molecule type" value="Genomic_DNA"/>
</dbReference>
<dbReference type="PANTHER" id="PTHR11426">
    <property type="entry name" value="HISTONE H3"/>
    <property type="match status" value="1"/>
</dbReference>
<evidence type="ECO:0000313" key="3">
    <source>
        <dbReference type="EMBL" id="GAA39772.2"/>
    </source>
</evidence>
<comment type="similarity">
    <text evidence="1">Belongs to the histone H3 family.</text>
</comment>
<gene>
    <name evidence="3" type="ORF">CLF_100078</name>
</gene>
<dbReference type="Proteomes" id="UP000008909">
    <property type="component" value="Unassembled WGS sequence"/>
</dbReference>
<organism evidence="3 4">
    <name type="scientific">Clonorchis sinensis</name>
    <name type="common">Chinese liver fluke</name>
    <dbReference type="NCBI Taxonomy" id="79923"/>
    <lineage>
        <taxon>Eukaryota</taxon>
        <taxon>Metazoa</taxon>
        <taxon>Spiralia</taxon>
        <taxon>Lophotrochozoa</taxon>
        <taxon>Platyhelminthes</taxon>
        <taxon>Trematoda</taxon>
        <taxon>Digenea</taxon>
        <taxon>Opisthorchiida</taxon>
        <taxon>Opisthorchiata</taxon>
        <taxon>Opisthorchiidae</taxon>
        <taxon>Clonorchis</taxon>
    </lineage>
</organism>
<sequence>MTHNVALGLRQCEQSKITPVTQTVISHGTHFEMVPYLKEALGTGRDGTRQTDYPYEYWQECPEEAARYQGCRCTTHQRCEETPSLQVWARRSRVTYLVGLFEDTNLCAIHTKRVTIMPEDVHLARRIPDQRSNVQAFGFFLNYRQHY</sequence>
<dbReference type="InterPro" id="IPR007125">
    <property type="entry name" value="H2A/H2B/H3"/>
</dbReference>
<dbReference type="Pfam" id="PF00125">
    <property type="entry name" value="Histone"/>
    <property type="match status" value="1"/>
</dbReference>
<evidence type="ECO:0000256" key="1">
    <source>
        <dbReference type="ARBA" id="ARBA00010343"/>
    </source>
</evidence>
<dbReference type="InterPro" id="IPR000164">
    <property type="entry name" value="Histone_H3/CENP-A"/>
</dbReference>
<accession>H2KNG4</accession>
<reference evidence="3" key="1">
    <citation type="journal article" date="2011" name="Genome Biol.">
        <title>The draft genome of the carcinogenic human liver fluke Clonorchis sinensis.</title>
        <authorList>
            <person name="Wang X."/>
            <person name="Chen W."/>
            <person name="Huang Y."/>
            <person name="Sun J."/>
            <person name="Men J."/>
            <person name="Liu H."/>
            <person name="Luo F."/>
            <person name="Guo L."/>
            <person name="Lv X."/>
            <person name="Deng C."/>
            <person name="Zhou C."/>
            <person name="Fan Y."/>
            <person name="Li X."/>
            <person name="Huang L."/>
            <person name="Hu Y."/>
            <person name="Liang C."/>
            <person name="Hu X."/>
            <person name="Xu J."/>
            <person name="Yu X."/>
        </authorList>
    </citation>
    <scope>NUCLEOTIDE SEQUENCE [LARGE SCALE GENOMIC DNA]</scope>
    <source>
        <strain evidence="3">Henan</strain>
    </source>
</reference>
<dbReference type="InterPro" id="IPR009072">
    <property type="entry name" value="Histone-fold"/>
</dbReference>
<dbReference type="AlphaFoldDB" id="H2KNG4"/>
<keyword evidence="4" id="KW-1185">Reference proteome</keyword>
<name>H2KNG4_CLOSI</name>
<proteinExistence type="inferred from homology"/>
<protein>
    <submittedName>
        <fullName evidence="3">Histone H3</fullName>
    </submittedName>
</protein>
<dbReference type="GO" id="GO:0003677">
    <property type="term" value="F:DNA binding"/>
    <property type="evidence" value="ECO:0007669"/>
    <property type="project" value="InterPro"/>
</dbReference>
<dbReference type="SMART" id="SM00428">
    <property type="entry name" value="H3"/>
    <property type="match status" value="1"/>
</dbReference>
<dbReference type="Gene3D" id="1.10.20.10">
    <property type="entry name" value="Histone, subunit A"/>
    <property type="match status" value="1"/>
</dbReference>
<feature type="domain" description="Core Histone H2A/H2B/H3" evidence="2">
    <location>
        <begin position="96"/>
        <end position="127"/>
    </location>
</feature>
<dbReference type="GO" id="GO:0046982">
    <property type="term" value="F:protein heterodimerization activity"/>
    <property type="evidence" value="ECO:0007669"/>
    <property type="project" value="InterPro"/>
</dbReference>